<accession>E8R7E2</accession>
<keyword evidence="1 4" id="KW-0694">RNA-binding</keyword>
<dbReference type="PANTHER" id="PTHR48129:SF1">
    <property type="entry name" value="LARGE RIBOSOMAL SUBUNIT PROTEIN EL43"/>
    <property type="match status" value="1"/>
</dbReference>
<dbReference type="PANTHER" id="PTHR48129">
    <property type="entry name" value="60S RIBOSOMAL PROTEIN L37A"/>
    <property type="match status" value="1"/>
</dbReference>
<reference evidence="6" key="1">
    <citation type="submission" date="2010-11" db="EMBL/GenBank/DDBJ databases">
        <title>The complete genome of Desulfurococcus mucosus DSM 2162.</title>
        <authorList>
            <consortium name="US DOE Joint Genome Institute (JGI-PGF)"/>
            <person name="Lucas S."/>
            <person name="Copeland A."/>
            <person name="Lapidus A."/>
            <person name="Bruce D."/>
            <person name="Goodwin L."/>
            <person name="Pitluck S."/>
            <person name="Kyrpides N."/>
            <person name="Mavromatis K."/>
            <person name="Pagani I."/>
            <person name="Ivanova N."/>
            <person name="Ovchinnikova G."/>
            <person name="Chertkov O."/>
            <person name="Held B."/>
            <person name="Brettin T."/>
            <person name="Detter J.C."/>
            <person name="Tapia R."/>
            <person name="Han C."/>
            <person name="Land M."/>
            <person name="Hauser L."/>
            <person name="Markowitz V."/>
            <person name="Cheng J.-F."/>
            <person name="Hugenholtz P."/>
            <person name="Woyke T."/>
            <person name="Wu D."/>
            <person name="Wirth R."/>
            <person name="Bilek Y."/>
            <person name="Hader T."/>
            <person name="Klenk H.-P."/>
            <person name="Eisen J.A."/>
        </authorList>
    </citation>
    <scope>NUCLEOTIDE SEQUENCE [LARGE SCALE GENOMIC DNA]</scope>
    <source>
        <strain evidence="6">ATCC 35584 / DSM 2162 / JCM 9187 / O7/1</strain>
    </source>
</reference>
<dbReference type="InterPro" id="IPR050522">
    <property type="entry name" value="Ribosomal_protein_eL43"/>
</dbReference>
<dbReference type="EMBL" id="CP002363">
    <property type="protein sequence ID" value="ADV65607.1"/>
    <property type="molecule type" value="Genomic_DNA"/>
</dbReference>
<keyword evidence="6" id="KW-1185">Reference proteome</keyword>
<dbReference type="GeneID" id="10154038"/>
<dbReference type="GO" id="GO:0008270">
    <property type="term" value="F:zinc ion binding"/>
    <property type="evidence" value="ECO:0007669"/>
    <property type="project" value="UniProtKB-UniRule"/>
</dbReference>
<dbReference type="eggNOG" id="arCOG04208">
    <property type="taxonomic scope" value="Archaea"/>
</dbReference>
<dbReference type="GO" id="GO:0006412">
    <property type="term" value="P:translation"/>
    <property type="evidence" value="ECO:0007669"/>
    <property type="project" value="UniProtKB-UniRule"/>
</dbReference>
<dbReference type="InterPro" id="IPR011332">
    <property type="entry name" value="Ribosomal_zn-bd"/>
</dbReference>
<evidence type="ECO:0000313" key="5">
    <source>
        <dbReference type="EMBL" id="ADV65607.1"/>
    </source>
</evidence>
<sequence>MGRTKVVGIAGRYGARYGSTLRKKVRDILEKRYAPHTCPFCGYKGRVVRLSTGIWTCRKCGAKWVGGAYTPKTEVAKLFPDIIVRE</sequence>
<reference evidence="5 6" key="2">
    <citation type="journal article" date="2011" name="Stand. Genomic Sci.">
        <title>Complete genome sequence of Desulfurococcus mucosus type strain (O7/1).</title>
        <authorList>
            <person name="Wirth R."/>
            <person name="Chertkov O."/>
            <person name="Held B."/>
            <person name="Lapidus A."/>
            <person name="Nolan M."/>
            <person name="Lucas S."/>
            <person name="Hammon N."/>
            <person name="Deshpande S."/>
            <person name="Cheng J.F."/>
            <person name="Tapia R."/>
            <person name="Han C."/>
            <person name="Goodwin L."/>
            <person name="Pitluck S."/>
            <person name="Liolios K."/>
            <person name="Ioanna P."/>
            <person name="Ivanova N."/>
            <person name="Mavromatis K."/>
            <person name="Mikhailova N."/>
            <person name="Pati A."/>
            <person name="Chen A."/>
            <person name="Palaniappan K."/>
            <person name="Land M."/>
            <person name="Hauser L."/>
            <person name="Chang Y.J."/>
            <person name="Jeffries C.D."/>
            <person name="Bilek Y."/>
            <person name="Hader T."/>
            <person name="Rohde M."/>
            <person name="Spring S."/>
            <person name="Sikorski J."/>
            <person name="Goker M."/>
            <person name="Woyke T."/>
            <person name="Bristow J."/>
            <person name="Eisen J.A."/>
            <person name="Markowitz V."/>
            <person name="Hugenholtz P."/>
            <person name="Kyrpides N.C."/>
            <person name="Klenk H.P."/>
        </authorList>
    </citation>
    <scope>NUCLEOTIDE SEQUENCE [LARGE SCALE GENOMIC DNA]</scope>
    <source>
        <strain evidence="6">ATCC 35584 / DSM 2162 / JCM 9187 / O7/1</strain>
    </source>
</reference>
<dbReference type="HAMAP" id="MF_00327">
    <property type="entry name" value="Ribosomal_eL43"/>
    <property type="match status" value="1"/>
</dbReference>
<keyword evidence="2 4" id="KW-0689">Ribosomal protein</keyword>
<feature type="binding site" evidence="4">
    <location>
        <position position="57"/>
    </location>
    <ligand>
        <name>Zn(2+)</name>
        <dbReference type="ChEBI" id="CHEBI:29105"/>
    </ligand>
</feature>
<keyword evidence="3 4" id="KW-0687">Ribonucleoprotein</keyword>
<protein>
    <recommendedName>
        <fullName evidence="4">Large ribosomal subunit protein eL43</fullName>
    </recommendedName>
</protein>
<evidence type="ECO:0000256" key="3">
    <source>
        <dbReference type="ARBA" id="ARBA00023274"/>
    </source>
</evidence>
<dbReference type="GO" id="GO:0070180">
    <property type="term" value="F:large ribosomal subunit rRNA binding"/>
    <property type="evidence" value="ECO:0007669"/>
    <property type="project" value="UniProtKB-UniRule"/>
</dbReference>
<comment type="similarity">
    <text evidence="4">Belongs to the eukaryotic ribosomal protein eL43 family. Putative zinc-binding subfamily.</text>
</comment>
<dbReference type="Pfam" id="PF01780">
    <property type="entry name" value="Ribosomal_L37ae"/>
    <property type="match status" value="1"/>
</dbReference>
<evidence type="ECO:0000256" key="4">
    <source>
        <dbReference type="HAMAP-Rule" id="MF_00327"/>
    </source>
</evidence>
<comment type="subunit">
    <text evidence="4">Part of the 50S ribosomal subunit.</text>
</comment>
<proteinExistence type="inferred from homology"/>
<keyword evidence="4" id="KW-0699">rRNA-binding</keyword>
<dbReference type="SUPFAM" id="SSF57829">
    <property type="entry name" value="Zn-binding ribosomal proteins"/>
    <property type="match status" value="1"/>
</dbReference>
<dbReference type="InterPro" id="IPR002674">
    <property type="entry name" value="Ribosomal_eL43"/>
</dbReference>
<name>E8R7E2_DESM0</name>
<evidence type="ECO:0000256" key="1">
    <source>
        <dbReference type="ARBA" id="ARBA00022884"/>
    </source>
</evidence>
<organism evidence="5 6">
    <name type="scientific">Desulfurococcus mucosus (strain ATCC 35584 / DSM 2162 / JCM 9187 / O7/1)</name>
    <dbReference type="NCBI Taxonomy" id="765177"/>
    <lineage>
        <taxon>Archaea</taxon>
        <taxon>Thermoproteota</taxon>
        <taxon>Thermoprotei</taxon>
        <taxon>Desulfurococcales</taxon>
        <taxon>Desulfurococcaceae</taxon>
        <taxon>Desulfurococcus</taxon>
    </lineage>
</organism>
<dbReference type="Gene3D" id="2.20.25.30">
    <property type="match status" value="1"/>
</dbReference>
<feature type="binding site" evidence="4">
    <location>
        <position position="41"/>
    </location>
    <ligand>
        <name>Zn(2+)</name>
        <dbReference type="ChEBI" id="CHEBI:29105"/>
    </ligand>
</feature>
<feature type="binding site" evidence="4">
    <location>
        <position position="60"/>
    </location>
    <ligand>
        <name>Zn(2+)</name>
        <dbReference type="ChEBI" id="CHEBI:29105"/>
    </ligand>
</feature>
<dbReference type="NCBIfam" id="NF003058">
    <property type="entry name" value="PRK03976.1"/>
    <property type="match status" value="1"/>
</dbReference>
<dbReference type="OrthoDB" id="372011at2157"/>
<feature type="binding site" evidence="4">
    <location>
        <position position="38"/>
    </location>
    <ligand>
        <name>Zn(2+)</name>
        <dbReference type="ChEBI" id="CHEBI:29105"/>
    </ligand>
</feature>
<dbReference type="GO" id="GO:1990904">
    <property type="term" value="C:ribonucleoprotein complex"/>
    <property type="evidence" value="ECO:0007669"/>
    <property type="project" value="UniProtKB-KW"/>
</dbReference>
<dbReference type="STRING" id="765177.Desmu_1313"/>
<evidence type="ECO:0000313" key="6">
    <source>
        <dbReference type="Proteomes" id="UP000001068"/>
    </source>
</evidence>
<dbReference type="AlphaFoldDB" id="E8R7E2"/>
<evidence type="ECO:0000256" key="2">
    <source>
        <dbReference type="ARBA" id="ARBA00022980"/>
    </source>
</evidence>
<dbReference type="Proteomes" id="UP000001068">
    <property type="component" value="Chromosome"/>
</dbReference>
<dbReference type="GO" id="GO:0005840">
    <property type="term" value="C:ribosome"/>
    <property type="evidence" value="ECO:0007669"/>
    <property type="project" value="UniProtKB-KW"/>
</dbReference>
<comment type="caution">
    <text evidence="4">Lacks conserved residue(s) required for the propagation of feature annotation.</text>
</comment>
<dbReference type="HOGENOM" id="CLU_141199_2_0_2"/>
<comment type="function">
    <text evidence="4">Binds to the 23S rRNA.</text>
</comment>
<dbReference type="GO" id="GO:0003735">
    <property type="term" value="F:structural constituent of ribosome"/>
    <property type="evidence" value="ECO:0007669"/>
    <property type="project" value="InterPro"/>
</dbReference>
<dbReference type="InterPro" id="IPR011331">
    <property type="entry name" value="Ribosomal_eL37/eL43"/>
</dbReference>
<dbReference type="KEGG" id="dmu:Desmu_1313"/>
<gene>
    <name evidence="4" type="primary">rpl37ae</name>
    <name evidence="5" type="ordered locus">Desmu_1313</name>
</gene>
<dbReference type="RefSeq" id="WP_013562829.1">
    <property type="nucleotide sequence ID" value="NC_014961.1"/>
</dbReference>